<gene>
    <name evidence="1" type="ORF">CVT26_001317</name>
</gene>
<name>A0A409YM76_9AGAR</name>
<organism evidence="1 2">
    <name type="scientific">Gymnopilus dilepis</name>
    <dbReference type="NCBI Taxonomy" id="231916"/>
    <lineage>
        <taxon>Eukaryota</taxon>
        <taxon>Fungi</taxon>
        <taxon>Dikarya</taxon>
        <taxon>Basidiomycota</taxon>
        <taxon>Agaricomycotina</taxon>
        <taxon>Agaricomycetes</taxon>
        <taxon>Agaricomycetidae</taxon>
        <taxon>Agaricales</taxon>
        <taxon>Agaricineae</taxon>
        <taxon>Hymenogastraceae</taxon>
        <taxon>Gymnopilus</taxon>
    </lineage>
</organism>
<dbReference type="Gene3D" id="3.30.710.10">
    <property type="entry name" value="Potassium Channel Kv1.1, Chain A"/>
    <property type="match status" value="1"/>
</dbReference>
<protein>
    <recommendedName>
        <fullName evidence="3">BTB domain-containing protein</fullName>
    </recommendedName>
</protein>
<dbReference type="InParanoid" id="A0A409YM76"/>
<dbReference type="AlphaFoldDB" id="A0A409YM76"/>
<evidence type="ECO:0000313" key="1">
    <source>
        <dbReference type="EMBL" id="PPR04125.1"/>
    </source>
</evidence>
<comment type="caution">
    <text evidence="1">The sequence shown here is derived from an EMBL/GenBank/DDBJ whole genome shotgun (WGS) entry which is preliminary data.</text>
</comment>
<reference evidence="1 2" key="1">
    <citation type="journal article" date="2018" name="Evol. Lett.">
        <title>Horizontal gene cluster transfer increased hallucinogenic mushroom diversity.</title>
        <authorList>
            <person name="Reynolds H.T."/>
            <person name="Vijayakumar V."/>
            <person name="Gluck-Thaler E."/>
            <person name="Korotkin H.B."/>
            <person name="Matheny P.B."/>
            <person name="Slot J.C."/>
        </authorList>
    </citation>
    <scope>NUCLEOTIDE SEQUENCE [LARGE SCALE GENOMIC DNA]</scope>
    <source>
        <strain evidence="1 2">SRW20</strain>
    </source>
</reference>
<dbReference type="Proteomes" id="UP000284706">
    <property type="component" value="Unassembled WGS sequence"/>
</dbReference>
<dbReference type="OrthoDB" id="2593747at2759"/>
<dbReference type="InterPro" id="IPR011333">
    <property type="entry name" value="SKP1/BTB/POZ_sf"/>
</dbReference>
<evidence type="ECO:0008006" key="3">
    <source>
        <dbReference type="Google" id="ProtNLM"/>
    </source>
</evidence>
<dbReference type="EMBL" id="NHYE01000670">
    <property type="protein sequence ID" value="PPR04125.1"/>
    <property type="molecule type" value="Genomic_DNA"/>
</dbReference>
<keyword evidence="2" id="KW-1185">Reference proteome</keyword>
<accession>A0A409YM76</accession>
<proteinExistence type="predicted"/>
<feature type="non-terminal residue" evidence="1">
    <location>
        <position position="1"/>
    </location>
</feature>
<sequence length="304" mass="34015">SPEYWDLLYFSVERKLFCAPRNEFEESSEVFADMFLLPLGSDGKAAEGRDKDHPIVLEGYEAKDFASLLKVLYPRGTSLIGRDAKVEFQLGKSEWISVLKLSTIWEMAKVRTFAIDSLSSNCDLQDSEKIQLARTYKVASWFEEGISSLVDPGHAPLSDDERTTLGWKTSALVLWIQINANHDTKFIRFRKDSIKCANCASPDSLLQNEDTCHNCFQALRPADELLFQGGAGRSTVSDSDRNVHYGEIKCHKCKASALQAFGALECQSCLGRVGKGGFVRVTPKQRVASLIKEKFGEEFVEYAT</sequence>
<dbReference type="STRING" id="231916.A0A409YM76"/>
<evidence type="ECO:0000313" key="2">
    <source>
        <dbReference type="Proteomes" id="UP000284706"/>
    </source>
</evidence>